<feature type="disulfide bond" evidence="8">
    <location>
        <begin position="411"/>
        <end position="425"/>
    </location>
</feature>
<dbReference type="Gene3D" id="3.40.190.10">
    <property type="entry name" value="Periplasmic binding protein-like II"/>
    <property type="match status" value="3"/>
</dbReference>
<dbReference type="GO" id="GO:0005615">
    <property type="term" value="C:extracellular space"/>
    <property type="evidence" value="ECO:0007669"/>
    <property type="project" value="InterPro"/>
</dbReference>
<dbReference type="AlphaFoldDB" id="A0A5N3WFG8"/>
<organism evidence="10 11">
    <name type="scientific">Muntiacus muntjak</name>
    <name type="common">Barking deer</name>
    <name type="synonym">Indian muntjac</name>
    <dbReference type="NCBI Taxonomy" id="9888"/>
    <lineage>
        <taxon>Eukaryota</taxon>
        <taxon>Metazoa</taxon>
        <taxon>Chordata</taxon>
        <taxon>Craniata</taxon>
        <taxon>Vertebrata</taxon>
        <taxon>Euteleostomi</taxon>
        <taxon>Mammalia</taxon>
        <taxon>Eutheria</taxon>
        <taxon>Laurasiatheria</taxon>
        <taxon>Artiodactyla</taxon>
        <taxon>Ruminantia</taxon>
        <taxon>Pecora</taxon>
        <taxon>Cervidae</taxon>
        <taxon>Muntiacinae</taxon>
        <taxon>Muntiacus</taxon>
    </lineage>
</organism>
<comment type="subcellular location">
    <subcellularLocation>
        <location evidence="1">Secreted</location>
    </subcellularLocation>
</comment>
<feature type="binding site" evidence="7">
    <location>
        <position position="353"/>
    </location>
    <ligand>
        <name>Fe(3+)</name>
        <dbReference type="ChEBI" id="CHEBI:29034"/>
        <label>1</label>
    </ligand>
</feature>
<feature type="binding site" evidence="6">
    <location>
        <position position="131"/>
    </location>
    <ligand>
        <name>hydrogencarbonate</name>
        <dbReference type="ChEBI" id="CHEBI:17544"/>
        <label>1</label>
    </ligand>
</feature>
<feature type="disulfide bond" evidence="8">
    <location>
        <begin position="122"/>
        <end position="198"/>
    </location>
</feature>
<feature type="disulfide bond" evidence="8">
    <location>
        <begin position="157"/>
        <end position="173"/>
    </location>
</feature>
<proteinExistence type="inferred from homology"/>
<keyword evidence="3" id="KW-0677">Repeat</keyword>
<feature type="disulfide bond" evidence="8">
    <location>
        <begin position="377"/>
        <end position="452"/>
    </location>
</feature>
<dbReference type="PANTHER" id="PTHR11485">
    <property type="entry name" value="TRANSFERRIN"/>
    <property type="match status" value="1"/>
</dbReference>
<feature type="disulfide bond" evidence="8">
    <location>
        <begin position="401"/>
        <end position="593"/>
    </location>
</feature>
<feature type="binding site" evidence="7">
    <location>
        <position position="192"/>
    </location>
    <ligand>
        <name>Fe(3+)</name>
        <dbReference type="ChEBI" id="CHEBI:29034"/>
        <label>1</label>
    </ligand>
</feature>
<sequence length="607" mass="67556">MCLAVPEKTVRWCTVSNLEASKCYSFHDNLKKVLSVDGPHVTCVKRTSYLDCIRAIAAHEADAVMVDGGLVYEAGLRPYNLKPVVAEFYGSRDDPQTHHYAVAVVKKGSNFQLNQLQGKKSCHTGLGWSAGWSIPMRILLPSGWSQEAAAKFFAGSCVPCADQSNFPKLCQLCAGKGMDKCACSHHEPYFGYSGAFKCLQDGVGDVSFVRHLTVFENLANQADRDQYELLCRENIRMPVDAYKGCHLARVPSHAVVARSVDGKEDLIWELLNQAQEHFGKDKSAEFQLFYSPHGKDLLFTDATVGFLRVPPKMDAKLYLGYEYFSVIQHLGRVSQDGKEQLGSKCVNTPMKGYYVVAVVKKSDADLTWNSLRGKKSCHTAVGTSAGWNIPMGFIYNQTGSCKFDEFFSESCAPGSDPESSLCALCRGSFKPAHMCAPNSHEQYYGSSGALRCLVEKGDVAFVKHPTVLQNTDGKNPEAWAKNLKHEDFQLLCLDGSRKPVTEAQSCHLAIVPSHAVVSRKDKADFVRRMLFNQQELFGRNGFEYMMFQMFKSPAKDLLFSDDTECLANLQDRTTYQKYLGPEYLQAISNVRHCLHSELLDACTFHGN</sequence>
<dbReference type="SUPFAM" id="SSF53850">
    <property type="entry name" value="Periplasmic binding protein-like II"/>
    <property type="match status" value="2"/>
</dbReference>
<evidence type="ECO:0000256" key="2">
    <source>
        <dbReference type="ARBA" id="ARBA00022525"/>
    </source>
</evidence>
<keyword evidence="4 8" id="KW-1015">Disulfide bond</keyword>
<feature type="disulfide bond" evidence="8">
    <location>
        <begin position="422"/>
        <end position="435"/>
    </location>
</feature>
<evidence type="ECO:0000259" key="9">
    <source>
        <dbReference type="PROSITE" id="PS51408"/>
    </source>
</evidence>
<keyword evidence="7" id="KW-0479">Metal-binding</keyword>
<dbReference type="PROSITE" id="PS51408">
    <property type="entry name" value="TRANSFERRIN_LIKE_4"/>
    <property type="match status" value="2"/>
</dbReference>
<dbReference type="PIRSF" id="PIRSF002549">
    <property type="entry name" value="Transferrin"/>
    <property type="match status" value="1"/>
</dbReference>
<evidence type="ECO:0000256" key="6">
    <source>
        <dbReference type="PIRSR" id="PIRSR002549-2"/>
    </source>
</evidence>
<accession>A0A5N3WFG8</accession>
<feature type="disulfide bond" evidence="8">
    <location>
        <begin position="170"/>
        <end position="181"/>
    </location>
</feature>
<feature type="domain" description="Transferrin-like" evidence="9">
    <location>
        <begin position="10"/>
        <end position="332"/>
    </location>
</feature>
<dbReference type="GO" id="GO:0019731">
    <property type="term" value="P:antibacterial humoral response"/>
    <property type="evidence" value="ECO:0007669"/>
    <property type="project" value="TreeGrafter"/>
</dbReference>
<dbReference type="Proteomes" id="UP000326458">
    <property type="component" value="Unassembled WGS sequence"/>
</dbReference>
<evidence type="ECO:0000313" key="10">
    <source>
        <dbReference type="EMBL" id="KAB0359807.1"/>
    </source>
</evidence>
<feature type="disulfide bond" evidence="8">
    <location>
        <begin position="23"/>
        <end position="43"/>
    </location>
</feature>
<evidence type="ECO:0000256" key="1">
    <source>
        <dbReference type="ARBA" id="ARBA00004613"/>
    </source>
</evidence>
<dbReference type="CDD" id="cd13618">
    <property type="entry name" value="PBP2_transferrin_N"/>
    <property type="match status" value="1"/>
</dbReference>
<feature type="binding site" evidence="7">
    <location>
        <position position="514"/>
    </location>
    <ligand>
        <name>Fe(3+)</name>
        <dbReference type="ChEBI" id="CHEBI:29034"/>
        <label>1</label>
    </ligand>
</feature>
<name>A0A5N3WFG8_MUNMU</name>
<dbReference type="GO" id="GO:0055037">
    <property type="term" value="C:recycling endosome"/>
    <property type="evidence" value="ECO:0007669"/>
    <property type="project" value="TreeGrafter"/>
</dbReference>
<evidence type="ECO:0000256" key="3">
    <source>
        <dbReference type="ARBA" id="ARBA00022737"/>
    </source>
</evidence>
<dbReference type="Pfam" id="PF00405">
    <property type="entry name" value="Transferrin"/>
    <property type="match status" value="2"/>
</dbReference>
<keyword evidence="7" id="KW-0408">Iron</keyword>
<feature type="disulfide bond" evidence="8">
    <location>
        <begin position="13"/>
        <end position="52"/>
    </location>
</feature>
<protein>
    <recommendedName>
        <fullName evidence="9">Transferrin-like domain-containing protein</fullName>
    </recommendedName>
</protein>
<dbReference type="GO" id="GO:0005769">
    <property type="term" value="C:early endosome"/>
    <property type="evidence" value="ECO:0007669"/>
    <property type="project" value="TreeGrafter"/>
</dbReference>
<feature type="domain" description="Transferrin-like" evidence="9">
    <location>
        <begin position="339"/>
        <end position="592"/>
    </location>
</feature>
<feature type="disulfide bond" evidence="8">
    <location>
        <begin position="345"/>
        <end position="565"/>
    </location>
</feature>
<dbReference type="InterPro" id="IPR001156">
    <property type="entry name" value="Transferrin-like_dom"/>
</dbReference>
<feature type="binding site" evidence="6">
    <location>
        <position position="130"/>
    </location>
    <ligand>
        <name>hydrogencarbonate</name>
        <dbReference type="ChEBI" id="CHEBI:17544"/>
        <label>1</label>
    </ligand>
</feature>
<feature type="binding site" evidence="7">
    <location>
        <position position="336"/>
    </location>
    <ligand>
        <name>Fe(3+)</name>
        <dbReference type="ChEBI" id="CHEBI:29034"/>
        <label>1</label>
    </ligand>
</feature>
<dbReference type="PROSITE" id="PS00207">
    <property type="entry name" value="TRANSFERRIN_LIKE_3"/>
    <property type="match status" value="1"/>
</dbReference>
<feature type="binding site" evidence="6">
    <location>
        <position position="386"/>
    </location>
    <ligand>
        <name>hydrogencarbonate</name>
        <dbReference type="ChEBI" id="CHEBI:17544"/>
        <label>1</label>
    </ligand>
</feature>
<evidence type="ECO:0000256" key="7">
    <source>
        <dbReference type="PIRSR" id="PIRSR002549-3"/>
    </source>
</evidence>
<evidence type="ECO:0000256" key="5">
    <source>
        <dbReference type="PIRNR" id="PIRNR002549"/>
    </source>
</evidence>
<feature type="binding site" evidence="7">
    <location>
        <position position="253"/>
    </location>
    <ligand>
        <name>Fe(3+)</name>
        <dbReference type="ChEBI" id="CHEBI:29034"/>
        <label>1</label>
    </ligand>
</feature>
<dbReference type="GO" id="GO:0006826">
    <property type="term" value="P:iron ion transport"/>
    <property type="evidence" value="ECO:0007669"/>
    <property type="project" value="TreeGrafter"/>
</dbReference>
<gene>
    <name evidence="10" type="ORF">FD754_003963</name>
</gene>
<comment type="similarity">
    <text evidence="5">Belongs to the transferrin family.</text>
</comment>
<dbReference type="GO" id="GO:0005886">
    <property type="term" value="C:plasma membrane"/>
    <property type="evidence" value="ECO:0007669"/>
    <property type="project" value="TreeGrafter"/>
</dbReference>
<keyword evidence="2" id="KW-0964">Secreted</keyword>
<feature type="binding site" evidence="6">
    <location>
        <position position="124"/>
    </location>
    <ligand>
        <name>hydrogencarbonate</name>
        <dbReference type="ChEBI" id="CHEBI:17544"/>
        <label>1</label>
    </ligand>
</feature>
<evidence type="ECO:0000256" key="4">
    <source>
        <dbReference type="ARBA" id="ARBA00023157"/>
    </source>
</evidence>
<dbReference type="PRINTS" id="PR00422">
    <property type="entry name" value="TRANSFERRIN"/>
</dbReference>
<reference evidence="10 11" key="1">
    <citation type="submission" date="2019-06" db="EMBL/GenBank/DDBJ databases">
        <title>Discovery of a novel chromosome fission-fusion reversal in muntjac.</title>
        <authorList>
            <person name="Mudd A.B."/>
            <person name="Bredeson J.V."/>
            <person name="Baum R."/>
            <person name="Hockemeyer D."/>
            <person name="Rokhsar D.S."/>
        </authorList>
    </citation>
    <scope>NUCLEOTIDE SEQUENCE [LARGE SCALE GENOMIC DNA]</scope>
    <source>
        <strain evidence="10">UTSW_UCB_Mm</strain>
        <tissue evidence="10">Fibroblast cell line</tissue>
    </source>
</reference>
<evidence type="ECO:0000313" key="11">
    <source>
        <dbReference type="Proteomes" id="UP000326458"/>
    </source>
</evidence>
<feature type="disulfide bond" evidence="8">
    <location>
        <begin position="492"/>
        <end position="506"/>
    </location>
</feature>
<feature type="binding site" evidence="7">
    <location>
        <position position="67"/>
    </location>
    <ligand>
        <name>Fe(3+)</name>
        <dbReference type="ChEBI" id="CHEBI:29034"/>
        <label>1</label>
    </ligand>
</feature>
<dbReference type="FunFam" id="3.40.190.10:FF:000095">
    <property type="entry name" value="Lactotransferrin"/>
    <property type="match status" value="2"/>
</dbReference>
<feature type="binding site" evidence="6">
    <location>
        <position position="385"/>
    </location>
    <ligand>
        <name>hydrogencarbonate</name>
        <dbReference type="ChEBI" id="CHEBI:17544"/>
        <label>1</label>
    </ligand>
</feature>
<feature type="disulfide bond" evidence="8">
    <location>
        <begin position="231"/>
        <end position="245"/>
    </location>
</feature>
<dbReference type="InterPro" id="IPR016357">
    <property type="entry name" value="Transferrin"/>
</dbReference>
<comment type="caution">
    <text evidence="10">The sequence shown here is derived from an EMBL/GenBank/DDBJ whole genome shotgun (WGS) entry which is preliminary data.</text>
</comment>
<feature type="binding site" evidence="6">
    <location>
        <position position="379"/>
    </location>
    <ligand>
        <name>hydrogencarbonate</name>
        <dbReference type="ChEBI" id="CHEBI:17544"/>
        <label>1</label>
    </ligand>
</feature>
<dbReference type="InterPro" id="IPR018195">
    <property type="entry name" value="Transferrin_Fe_BS"/>
</dbReference>
<dbReference type="SMART" id="SM00094">
    <property type="entry name" value="TR_FER"/>
    <property type="match status" value="2"/>
</dbReference>
<keyword evidence="11" id="KW-1185">Reference proteome</keyword>
<dbReference type="GO" id="GO:0046872">
    <property type="term" value="F:metal ion binding"/>
    <property type="evidence" value="ECO:0007669"/>
    <property type="project" value="UniProtKB-KW"/>
</dbReference>
<dbReference type="PANTHER" id="PTHR11485:SF20">
    <property type="entry name" value="INHIBITOR OF CARBONIC ANHYDRASE"/>
    <property type="match status" value="1"/>
</dbReference>
<dbReference type="PROSITE" id="PS00205">
    <property type="entry name" value="TRANSFERRIN_LIKE_1"/>
    <property type="match status" value="2"/>
</dbReference>
<dbReference type="EMBL" id="VCEA01000001">
    <property type="protein sequence ID" value="KAB0359807.1"/>
    <property type="molecule type" value="Genomic_DNA"/>
</dbReference>
<evidence type="ECO:0000256" key="8">
    <source>
        <dbReference type="PIRSR" id="PIRSR002549-4"/>
    </source>
</evidence>